<evidence type="ECO:0000313" key="1">
    <source>
        <dbReference type="EMBL" id="DAE18435.1"/>
    </source>
</evidence>
<name>A0A8S5QI08_9CAUD</name>
<dbReference type="EMBL" id="BK015655">
    <property type="protein sequence ID" value="DAE18435.1"/>
    <property type="molecule type" value="Genomic_DNA"/>
</dbReference>
<reference evidence="1" key="1">
    <citation type="journal article" date="2021" name="Proc. Natl. Acad. Sci. U.S.A.">
        <title>A Catalog of Tens of Thousands of Viruses from Human Metagenomes Reveals Hidden Associations with Chronic Diseases.</title>
        <authorList>
            <person name="Tisza M.J."/>
            <person name="Buck C.B."/>
        </authorList>
    </citation>
    <scope>NUCLEOTIDE SEQUENCE</scope>
    <source>
        <strain evidence="1">Ctsi73</strain>
    </source>
</reference>
<protein>
    <submittedName>
        <fullName evidence="1">Uncharacterized protein</fullName>
    </submittedName>
</protein>
<accession>A0A8S5QI08</accession>
<sequence length="125" mass="13534">MSNETKTPNTRITYLDGHTDEVCVTMWQRCQAETHAKAKGWGSALDAVVKLNAYAAYVRCRQLGSTTLPFEQWADTVVSVVDMNNDATDAETAETYSGDVLQYTATSGDDAPDFLTNGTQAASAN</sequence>
<organism evidence="1">
    <name type="scientific">Siphoviridae sp. ctsi73</name>
    <dbReference type="NCBI Taxonomy" id="2825698"/>
    <lineage>
        <taxon>Viruses</taxon>
        <taxon>Duplodnaviria</taxon>
        <taxon>Heunggongvirae</taxon>
        <taxon>Uroviricota</taxon>
        <taxon>Caudoviricetes</taxon>
    </lineage>
</organism>
<proteinExistence type="predicted"/>